<dbReference type="Proteomes" id="UP000593561">
    <property type="component" value="Unassembled WGS sequence"/>
</dbReference>
<evidence type="ECO:0000313" key="2">
    <source>
        <dbReference type="Proteomes" id="UP000593561"/>
    </source>
</evidence>
<sequence length="96" mass="10802">MTRSINYSTVIMVICPIYSISKWTSIYSELSPSIGTLLSCFTFGKVDLVPTIQEYTILFRCLNIQADKAYSRAVNVPAFLKKLTSIIKISEQWVAA</sequence>
<keyword evidence="2" id="KW-1185">Reference proteome</keyword>
<comment type="caution">
    <text evidence="1">The sequence shown here is derived from an EMBL/GenBank/DDBJ whole genome shotgun (WGS) entry which is preliminary data.</text>
</comment>
<protein>
    <submittedName>
        <fullName evidence="1">Uncharacterized protein</fullName>
    </submittedName>
</protein>
<reference evidence="1 2" key="1">
    <citation type="journal article" date="2019" name="Genome Biol. Evol.">
        <title>Insights into the evolution of the New World diploid cottons (Gossypium, subgenus Houzingenia) based on genome sequencing.</title>
        <authorList>
            <person name="Grover C.E."/>
            <person name="Arick M.A. 2nd"/>
            <person name="Thrash A."/>
            <person name="Conover J.L."/>
            <person name="Sanders W.S."/>
            <person name="Peterson D.G."/>
            <person name="Frelichowski J.E."/>
            <person name="Scheffler J.A."/>
            <person name="Scheffler B.E."/>
            <person name="Wendel J.F."/>
        </authorList>
    </citation>
    <scope>NUCLEOTIDE SEQUENCE [LARGE SCALE GENOMIC DNA]</scope>
    <source>
        <strain evidence="1">27</strain>
        <tissue evidence="1">Leaf</tissue>
    </source>
</reference>
<organism evidence="1 2">
    <name type="scientific">Gossypium davidsonii</name>
    <name type="common">Davidson's cotton</name>
    <name type="synonym">Gossypium klotzschianum subsp. davidsonii</name>
    <dbReference type="NCBI Taxonomy" id="34287"/>
    <lineage>
        <taxon>Eukaryota</taxon>
        <taxon>Viridiplantae</taxon>
        <taxon>Streptophyta</taxon>
        <taxon>Embryophyta</taxon>
        <taxon>Tracheophyta</taxon>
        <taxon>Spermatophyta</taxon>
        <taxon>Magnoliopsida</taxon>
        <taxon>eudicotyledons</taxon>
        <taxon>Gunneridae</taxon>
        <taxon>Pentapetalae</taxon>
        <taxon>rosids</taxon>
        <taxon>malvids</taxon>
        <taxon>Malvales</taxon>
        <taxon>Malvaceae</taxon>
        <taxon>Malvoideae</taxon>
        <taxon>Gossypium</taxon>
    </lineage>
</organism>
<accession>A0A7J8R0E7</accession>
<dbReference type="AlphaFoldDB" id="A0A7J8R0E7"/>
<dbReference type="EMBL" id="JABFAC010000002">
    <property type="protein sequence ID" value="MBA0607327.1"/>
    <property type="molecule type" value="Genomic_DNA"/>
</dbReference>
<gene>
    <name evidence="1" type="ORF">Godav_019653</name>
</gene>
<proteinExistence type="predicted"/>
<evidence type="ECO:0000313" key="1">
    <source>
        <dbReference type="EMBL" id="MBA0607327.1"/>
    </source>
</evidence>
<name>A0A7J8R0E7_GOSDV</name>